<accession>A0ABS8GUV7</accession>
<organism evidence="1 2">
    <name type="scientific">Leeuwenhoekiella parthenopeia</name>
    <dbReference type="NCBI Taxonomy" id="2890320"/>
    <lineage>
        <taxon>Bacteria</taxon>
        <taxon>Pseudomonadati</taxon>
        <taxon>Bacteroidota</taxon>
        <taxon>Flavobacteriia</taxon>
        <taxon>Flavobacteriales</taxon>
        <taxon>Flavobacteriaceae</taxon>
        <taxon>Leeuwenhoekiella</taxon>
    </lineage>
</organism>
<evidence type="ECO:0000313" key="2">
    <source>
        <dbReference type="Proteomes" id="UP001197770"/>
    </source>
</evidence>
<sequence>MFYVLGIICGTCQITAQGVGFGTTNPQATLHVAGAMQYIPDTSVQPKRVVGIDNTGLLGEIGLGDDFGIVNNQLTIINDSGADLLNIEDLSVTTNVLSSGNIYHDFNIALDGVHQLTPIVRLNDVSGNYSISGFEGGIDGKHIYVLNESEVNVTFLDKSNGATASKIENQIVLPNGSSMGLSGKGVAEFIYDGTIDKWLLVNLRD</sequence>
<dbReference type="EMBL" id="JAJGMW010000019">
    <property type="protein sequence ID" value="MCC4213794.1"/>
    <property type="molecule type" value="Genomic_DNA"/>
</dbReference>
<dbReference type="RefSeq" id="WP_228230869.1">
    <property type="nucleotide sequence ID" value="NZ_JAJGMW010000019.1"/>
</dbReference>
<protein>
    <submittedName>
        <fullName evidence="1">Uncharacterized protein</fullName>
    </submittedName>
</protein>
<name>A0ABS8GUV7_9FLAO</name>
<reference evidence="1 2" key="1">
    <citation type="submission" date="2021-11" db="EMBL/GenBank/DDBJ databases">
        <title>Seasonal and diel survey of microbial diversity of the Tyrrhenian coast.</title>
        <authorList>
            <person name="Gattoni G."/>
            <person name="Corral P."/>
        </authorList>
    </citation>
    <scope>NUCLEOTIDE SEQUENCE [LARGE SCALE GENOMIC DNA]</scope>
    <source>
        <strain evidence="1 2">Mr9</strain>
    </source>
</reference>
<gene>
    <name evidence="1" type="ORF">LLW17_13760</name>
</gene>
<dbReference type="Proteomes" id="UP001197770">
    <property type="component" value="Unassembled WGS sequence"/>
</dbReference>
<evidence type="ECO:0000313" key="1">
    <source>
        <dbReference type="EMBL" id="MCC4213794.1"/>
    </source>
</evidence>
<proteinExistence type="predicted"/>
<keyword evidence="2" id="KW-1185">Reference proteome</keyword>
<comment type="caution">
    <text evidence="1">The sequence shown here is derived from an EMBL/GenBank/DDBJ whole genome shotgun (WGS) entry which is preliminary data.</text>
</comment>